<feature type="compositionally biased region" description="Pro residues" evidence="1">
    <location>
        <begin position="21"/>
        <end position="34"/>
    </location>
</feature>
<comment type="caution">
    <text evidence="2">The sequence shown here is derived from an EMBL/GenBank/DDBJ whole genome shotgun (WGS) entry which is preliminary data.</text>
</comment>
<evidence type="ECO:0000313" key="3">
    <source>
        <dbReference type="Proteomes" id="UP000239560"/>
    </source>
</evidence>
<dbReference type="AlphaFoldDB" id="A0A2T0A9B3"/>
<dbReference type="Proteomes" id="UP000239560">
    <property type="component" value="Unassembled WGS sequence"/>
</dbReference>
<dbReference type="EMBL" id="LCTV02000006">
    <property type="protein sequence ID" value="PRQ74615.1"/>
    <property type="molecule type" value="Genomic_DNA"/>
</dbReference>
<feature type="region of interest" description="Disordered" evidence="1">
    <location>
        <begin position="1"/>
        <end position="113"/>
    </location>
</feature>
<feature type="compositionally biased region" description="Basic residues" evidence="1">
    <location>
        <begin position="1"/>
        <end position="10"/>
    </location>
</feature>
<protein>
    <submittedName>
        <fullName evidence="2">Uncharacterized protein</fullName>
    </submittedName>
</protein>
<feature type="compositionally biased region" description="Basic and acidic residues" evidence="1">
    <location>
        <begin position="87"/>
        <end position="111"/>
    </location>
</feature>
<proteinExistence type="predicted"/>
<name>A0A2T0A9B3_RHOTO</name>
<sequence>MPPRRRYPRKEKKEKPVIFGPEPPPKEPAAPPEQRPNATEGETATQDQEQEQPNDPSGVPHVDGGAGGGGGGGRGRRRKKLPRKKFNKDSRGGWEDDHVERDPHPEDKGRYEPSLPWDLRLLRCCDEFRSLRSLGQLPYKVNYQNVLRYFQVDIVALREKYGMQSLRGYDPDDFDDDAGGEDGDDEDDGDEAKEATVEEVVEKTEDEWAETVFSLQRLAIFFNNRTNDGYVPSLWLAPIVMKSFLKFMLIRKVFPGRKKAIDACIAMCNTARAQLHPAHLLLKQAVNVSTLGPAMRVLFSEADSVLPSPIVDRPDPVKQLTDPLPDVFSAMSIVDDADSDDELGAEVVSPPEMPTWEQAKQAKQDKEEKEPDDPEERTRRRIAGLKERFEREAKAMEAWQKCGRNERTSTSVLKDALVKVRGEKEVEGEWKVGYRERSGRSLVGWEVVYKGKAAPVAAEGDASEQQQAEEEDHMLVKVELSPHQRDFPVTDALFFPSISTQDALARLGNGDSILSHNLDEPLTVLLDVSPSFDLKHLDALRSSILEADLTQLALVPTPPNDTIETLWIVDRLWRVIPSYWQHAGELLREEPGRVMSHPGGYGPSPQEALAKIEEELEAEEAERARTGGTMGGERPAQMEEEEEQEKIVEVA</sequence>
<organism evidence="2 3">
    <name type="scientific">Rhodotorula toruloides</name>
    <name type="common">Yeast</name>
    <name type="synonym">Rhodosporidium toruloides</name>
    <dbReference type="NCBI Taxonomy" id="5286"/>
    <lineage>
        <taxon>Eukaryota</taxon>
        <taxon>Fungi</taxon>
        <taxon>Dikarya</taxon>
        <taxon>Basidiomycota</taxon>
        <taxon>Pucciniomycotina</taxon>
        <taxon>Microbotryomycetes</taxon>
        <taxon>Sporidiobolales</taxon>
        <taxon>Sporidiobolaceae</taxon>
        <taxon>Rhodotorula</taxon>
    </lineage>
</organism>
<dbReference type="OrthoDB" id="2527757at2759"/>
<feature type="compositionally biased region" description="Polar residues" evidence="1">
    <location>
        <begin position="36"/>
        <end position="55"/>
    </location>
</feature>
<evidence type="ECO:0000313" key="2">
    <source>
        <dbReference type="EMBL" id="PRQ74615.1"/>
    </source>
</evidence>
<feature type="region of interest" description="Disordered" evidence="1">
    <location>
        <begin position="168"/>
        <end position="197"/>
    </location>
</feature>
<feature type="compositionally biased region" description="Acidic residues" evidence="1">
    <location>
        <begin position="171"/>
        <end position="191"/>
    </location>
</feature>
<reference evidence="2 3" key="1">
    <citation type="journal article" date="2018" name="Elife">
        <title>Functional genomics of lipid metabolism in the oleaginous yeast Rhodosporidium toruloides.</title>
        <authorList>
            <person name="Coradetti S.T."/>
            <person name="Pinel D."/>
            <person name="Geiselman G."/>
            <person name="Ito M."/>
            <person name="Mondo S."/>
            <person name="Reilly M.C."/>
            <person name="Cheng Y.F."/>
            <person name="Bauer S."/>
            <person name="Grigoriev I."/>
            <person name="Gladden J.M."/>
            <person name="Simmons B.A."/>
            <person name="Brem R."/>
            <person name="Arkin A.P."/>
            <person name="Skerker J.M."/>
        </authorList>
    </citation>
    <scope>NUCLEOTIDE SEQUENCE [LARGE SCALE GENOMIC DNA]</scope>
    <source>
        <strain evidence="2 3">NBRC 0880</strain>
    </source>
</reference>
<evidence type="ECO:0000256" key="1">
    <source>
        <dbReference type="SAM" id="MobiDB-lite"/>
    </source>
</evidence>
<feature type="compositionally biased region" description="Basic residues" evidence="1">
    <location>
        <begin position="74"/>
        <end position="86"/>
    </location>
</feature>
<accession>A0A2T0A9B3</accession>
<gene>
    <name evidence="2" type="ORF">AAT19DRAFT_14968</name>
</gene>
<feature type="compositionally biased region" description="Gly residues" evidence="1">
    <location>
        <begin position="64"/>
        <end position="73"/>
    </location>
</feature>
<feature type="region of interest" description="Disordered" evidence="1">
    <location>
        <begin position="340"/>
        <end position="380"/>
    </location>
</feature>
<feature type="compositionally biased region" description="Basic and acidic residues" evidence="1">
    <location>
        <begin position="360"/>
        <end position="369"/>
    </location>
</feature>
<feature type="region of interest" description="Disordered" evidence="1">
    <location>
        <begin position="613"/>
        <end position="651"/>
    </location>
</feature>